<dbReference type="Gene3D" id="3.10.20.90">
    <property type="entry name" value="Phosphatidylinositol 3-kinase Catalytic Subunit, Chain A, domain 1"/>
    <property type="match status" value="1"/>
</dbReference>
<evidence type="ECO:0000313" key="2">
    <source>
        <dbReference type="EMBL" id="KAL2077019.1"/>
    </source>
</evidence>
<dbReference type="PROSITE" id="PS50053">
    <property type="entry name" value="UBIQUITIN_2"/>
    <property type="match status" value="1"/>
</dbReference>
<reference evidence="2 3" key="1">
    <citation type="submission" date="2024-09" db="EMBL/GenBank/DDBJ databases">
        <title>A chromosome-level genome assembly of Gray's grenadier anchovy, Coilia grayii.</title>
        <authorList>
            <person name="Fu Z."/>
        </authorList>
    </citation>
    <scope>NUCLEOTIDE SEQUENCE [LARGE SCALE GENOMIC DNA]</scope>
    <source>
        <strain evidence="2">G4</strain>
        <tissue evidence="2">Muscle</tissue>
    </source>
</reference>
<dbReference type="InterPro" id="IPR000626">
    <property type="entry name" value="Ubiquitin-like_dom"/>
</dbReference>
<dbReference type="AlphaFoldDB" id="A0ABD1IQW9"/>
<protein>
    <recommendedName>
        <fullName evidence="1">Ubiquitin-like domain-containing protein</fullName>
    </recommendedName>
</protein>
<accession>A0ABD1IQW9</accession>
<keyword evidence="3" id="KW-1185">Reference proteome</keyword>
<feature type="domain" description="Ubiquitin-like" evidence="1">
    <location>
        <begin position="57"/>
        <end position="135"/>
    </location>
</feature>
<name>A0ABD1IQW9_9TELE</name>
<dbReference type="EMBL" id="JBHFQA010000024">
    <property type="protein sequence ID" value="KAL2077019.1"/>
    <property type="molecule type" value="Genomic_DNA"/>
</dbReference>
<dbReference type="Pfam" id="PF00240">
    <property type="entry name" value="ubiquitin"/>
    <property type="match status" value="1"/>
</dbReference>
<sequence>MTDFELPVNFNSEPRGCVRGDPPLKHVVPAVPLHPGLERSTHVSLGVVTPTPTPPPATIHLSVINGSNGKTTQLKLKSGDTIGKLKRKYLQLCPEMCDRLNLVCNGKPVQDQQSLAELGVKPGATFVTFQRCTGG</sequence>
<proteinExistence type="predicted"/>
<evidence type="ECO:0000313" key="3">
    <source>
        <dbReference type="Proteomes" id="UP001591681"/>
    </source>
</evidence>
<dbReference type="Proteomes" id="UP001591681">
    <property type="component" value="Unassembled WGS sequence"/>
</dbReference>
<dbReference type="InterPro" id="IPR029071">
    <property type="entry name" value="Ubiquitin-like_domsf"/>
</dbReference>
<dbReference type="CDD" id="cd17039">
    <property type="entry name" value="Ubl_ubiquitin_like"/>
    <property type="match status" value="1"/>
</dbReference>
<organism evidence="2 3">
    <name type="scientific">Coilia grayii</name>
    <name type="common">Gray's grenadier anchovy</name>
    <dbReference type="NCBI Taxonomy" id="363190"/>
    <lineage>
        <taxon>Eukaryota</taxon>
        <taxon>Metazoa</taxon>
        <taxon>Chordata</taxon>
        <taxon>Craniata</taxon>
        <taxon>Vertebrata</taxon>
        <taxon>Euteleostomi</taxon>
        <taxon>Actinopterygii</taxon>
        <taxon>Neopterygii</taxon>
        <taxon>Teleostei</taxon>
        <taxon>Clupei</taxon>
        <taxon>Clupeiformes</taxon>
        <taxon>Clupeoidei</taxon>
        <taxon>Engraulidae</taxon>
        <taxon>Coilinae</taxon>
        <taxon>Coilia</taxon>
    </lineage>
</organism>
<evidence type="ECO:0000259" key="1">
    <source>
        <dbReference type="PROSITE" id="PS50053"/>
    </source>
</evidence>
<dbReference type="SUPFAM" id="SSF54236">
    <property type="entry name" value="Ubiquitin-like"/>
    <property type="match status" value="1"/>
</dbReference>
<dbReference type="SMART" id="SM00213">
    <property type="entry name" value="UBQ"/>
    <property type="match status" value="1"/>
</dbReference>
<gene>
    <name evidence="2" type="ORF">ACEWY4_026523</name>
</gene>
<comment type="caution">
    <text evidence="2">The sequence shown here is derived from an EMBL/GenBank/DDBJ whole genome shotgun (WGS) entry which is preliminary data.</text>
</comment>